<reference evidence="1" key="1">
    <citation type="journal article" date="2013" name="Genome Biol.">
        <title>Reference genomes and transcriptomes of Nicotiana sylvestris and Nicotiana tomentosiformis.</title>
        <authorList>
            <person name="Sierro N."/>
            <person name="Battey J.N."/>
            <person name="Ouadi S."/>
            <person name="Bovet L."/>
            <person name="Goepfert S."/>
            <person name="Bakaher N."/>
            <person name="Peitsch M.C."/>
            <person name="Ivanov N.V."/>
        </authorList>
    </citation>
    <scope>NUCLEOTIDE SEQUENCE [LARGE SCALE GENOMIC DNA]</scope>
</reference>
<dbReference type="GeneID" id="104219952"/>
<dbReference type="InterPro" id="IPR021109">
    <property type="entry name" value="Peptidase_aspartic_dom_sf"/>
</dbReference>
<accession>A0A1U7W435</accession>
<dbReference type="KEGG" id="nsy:104219952"/>
<name>A0A1U7W435_NICSY</name>
<dbReference type="AlphaFoldDB" id="A0A1U7W435"/>
<dbReference type="Proteomes" id="UP000189701">
    <property type="component" value="Unplaced"/>
</dbReference>
<organism evidence="1 2">
    <name type="scientific">Nicotiana sylvestris</name>
    <name type="common">Wood tobacco</name>
    <name type="synonym">South American tobacco</name>
    <dbReference type="NCBI Taxonomy" id="4096"/>
    <lineage>
        <taxon>Eukaryota</taxon>
        <taxon>Viridiplantae</taxon>
        <taxon>Streptophyta</taxon>
        <taxon>Embryophyta</taxon>
        <taxon>Tracheophyta</taxon>
        <taxon>Spermatophyta</taxon>
        <taxon>Magnoliopsida</taxon>
        <taxon>eudicotyledons</taxon>
        <taxon>Gunneridae</taxon>
        <taxon>Pentapetalae</taxon>
        <taxon>asterids</taxon>
        <taxon>lamiids</taxon>
        <taxon>Solanales</taxon>
        <taxon>Solanaceae</taxon>
        <taxon>Nicotianoideae</taxon>
        <taxon>Nicotianeae</taxon>
        <taxon>Nicotiana</taxon>
    </lineage>
</organism>
<dbReference type="CDD" id="cd00303">
    <property type="entry name" value="retropepsin_like"/>
    <property type="match status" value="1"/>
</dbReference>
<keyword evidence="1" id="KW-1185">Reference proteome</keyword>
<dbReference type="RefSeq" id="XP_009769025.1">
    <property type="nucleotide sequence ID" value="XM_009770723.1"/>
</dbReference>
<gene>
    <name evidence="2" type="primary">LOC104219952</name>
</gene>
<dbReference type="eggNOG" id="KOG0017">
    <property type="taxonomic scope" value="Eukaryota"/>
</dbReference>
<dbReference type="PANTHER" id="PTHR33067:SF9">
    <property type="entry name" value="RNA-DIRECTED DNA POLYMERASE"/>
    <property type="match status" value="1"/>
</dbReference>
<reference evidence="2" key="2">
    <citation type="submission" date="2025-08" db="UniProtKB">
        <authorList>
            <consortium name="RefSeq"/>
        </authorList>
    </citation>
    <scope>IDENTIFICATION</scope>
    <source>
        <tissue evidence="2">Leaf</tissue>
    </source>
</reference>
<dbReference type="PANTHER" id="PTHR33067">
    <property type="entry name" value="RNA-DIRECTED DNA POLYMERASE-RELATED"/>
    <property type="match status" value="1"/>
</dbReference>
<evidence type="ECO:0000313" key="1">
    <source>
        <dbReference type="Proteomes" id="UP000189701"/>
    </source>
</evidence>
<proteinExistence type="predicted"/>
<sequence>MMKKNANFDAQLASYKTSICNLEVQLGQILQALNTHPKGELPGDMIVNPKGGNNTGHAMAVTTRSGRDRVASTSNPRKIVSDDVLVKDDDKQSTDVKVNDENVNDEVRIDIGDNVEETQNDVHLSREHVIGIPKMDLVTKKRSMNCETIKMTHQVSAIVHFMAPKLEDPGAFTIPCTIGSADFAKALCDLGASINLMPYSVFKTLGIGQPRPTSMRLQFAYRTMKHPLGIIDDVLVRVDKFILPTDFVILDCEVDYDVPIILGRPFLAIGNALVDVEAGELTF</sequence>
<protein>
    <submittedName>
        <fullName evidence="2">Uncharacterized protein LOC104219952</fullName>
    </submittedName>
</protein>
<evidence type="ECO:0000313" key="2">
    <source>
        <dbReference type="RefSeq" id="XP_009769025.1"/>
    </source>
</evidence>
<dbReference type="Gene3D" id="2.40.70.10">
    <property type="entry name" value="Acid Proteases"/>
    <property type="match status" value="1"/>
</dbReference>